<gene>
    <name evidence="1" type="ORF">BJ138DRAFT_1097402</name>
</gene>
<keyword evidence="2" id="KW-1185">Reference proteome</keyword>
<dbReference type="Proteomes" id="UP000790377">
    <property type="component" value="Unassembled WGS sequence"/>
</dbReference>
<protein>
    <submittedName>
        <fullName evidence="1">Uncharacterized protein</fullName>
    </submittedName>
</protein>
<proteinExistence type="predicted"/>
<accession>A0ACB8ASR2</accession>
<organism evidence="1 2">
    <name type="scientific">Hygrophoropsis aurantiaca</name>
    <dbReference type="NCBI Taxonomy" id="72124"/>
    <lineage>
        <taxon>Eukaryota</taxon>
        <taxon>Fungi</taxon>
        <taxon>Dikarya</taxon>
        <taxon>Basidiomycota</taxon>
        <taxon>Agaricomycotina</taxon>
        <taxon>Agaricomycetes</taxon>
        <taxon>Agaricomycetidae</taxon>
        <taxon>Boletales</taxon>
        <taxon>Coniophorineae</taxon>
        <taxon>Hygrophoropsidaceae</taxon>
        <taxon>Hygrophoropsis</taxon>
    </lineage>
</organism>
<reference evidence="1" key="1">
    <citation type="journal article" date="2021" name="New Phytol.">
        <title>Evolutionary innovations through gain and loss of genes in the ectomycorrhizal Boletales.</title>
        <authorList>
            <person name="Wu G."/>
            <person name="Miyauchi S."/>
            <person name="Morin E."/>
            <person name="Kuo A."/>
            <person name="Drula E."/>
            <person name="Varga T."/>
            <person name="Kohler A."/>
            <person name="Feng B."/>
            <person name="Cao Y."/>
            <person name="Lipzen A."/>
            <person name="Daum C."/>
            <person name="Hundley H."/>
            <person name="Pangilinan J."/>
            <person name="Johnson J."/>
            <person name="Barry K."/>
            <person name="LaButti K."/>
            <person name="Ng V."/>
            <person name="Ahrendt S."/>
            <person name="Min B."/>
            <person name="Choi I.G."/>
            <person name="Park H."/>
            <person name="Plett J.M."/>
            <person name="Magnuson J."/>
            <person name="Spatafora J.W."/>
            <person name="Nagy L.G."/>
            <person name="Henrissat B."/>
            <person name="Grigoriev I.V."/>
            <person name="Yang Z.L."/>
            <person name="Xu J."/>
            <person name="Martin F.M."/>
        </authorList>
    </citation>
    <scope>NUCLEOTIDE SEQUENCE</scope>
    <source>
        <strain evidence="1">ATCC 28755</strain>
    </source>
</reference>
<evidence type="ECO:0000313" key="1">
    <source>
        <dbReference type="EMBL" id="KAH7915979.1"/>
    </source>
</evidence>
<sequence length="213" mass="24129">MLKRLTANSGSPLHNESVAPAMGKRPKIPNSRQKIRGARLQRLLECVVPVATLDLHLCRVLRAFPAFLRQMSATADSHSSHLSHHFFKHVHGNQEEFNSPTLRRRCKDGEYHGGFDYRAGYAQGNIRVSTVTQSSSQSPKLICPKKALGCAQPYDDQEVYPLDLVYKEESYINNKIKPIYNSTWICEWVVPWVPKARMMNQVKKVAKEAGKKG</sequence>
<comment type="caution">
    <text evidence="1">The sequence shown here is derived from an EMBL/GenBank/DDBJ whole genome shotgun (WGS) entry which is preliminary data.</text>
</comment>
<evidence type="ECO:0000313" key="2">
    <source>
        <dbReference type="Proteomes" id="UP000790377"/>
    </source>
</evidence>
<name>A0ACB8ASR2_9AGAM</name>
<dbReference type="EMBL" id="MU267594">
    <property type="protein sequence ID" value="KAH7915979.1"/>
    <property type="molecule type" value="Genomic_DNA"/>
</dbReference>